<evidence type="ECO:0000313" key="10">
    <source>
        <dbReference type="Proteomes" id="UP000283509"/>
    </source>
</evidence>
<dbReference type="PIRSF" id="PIRSF000865">
    <property type="entry name" value="Lipoprotein_lipase_LIPH"/>
    <property type="match status" value="1"/>
</dbReference>
<organism evidence="9 10">
    <name type="scientific">Penaeus vannamei</name>
    <name type="common">Whiteleg shrimp</name>
    <name type="synonym">Litopenaeus vannamei</name>
    <dbReference type="NCBI Taxonomy" id="6689"/>
    <lineage>
        <taxon>Eukaryota</taxon>
        <taxon>Metazoa</taxon>
        <taxon>Ecdysozoa</taxon>
        <taxon>Arthropoda</taxon>
        <taxon>Crustacea</taxon>
        <taxon>Multicrustacea</taxon>
        <taxon>Malacostraca</taxon>
        <taxon>Eumalacostraca</taxon>
        <taxon>Eucarida</taxon>
        <taxon>Decapoda</taxon>
        <taxon>Dendrobranchiata</taxon>
        <taxon>Penaeoidea</taxon>
        <taxon>Penaeidae</taxon>
        <taxon>Penaeus</taxon>
    </lineage>
</organism>
<sequence length="448" mass="48352">MDAEDGDVTLEILPESGRGHRRLGEGSPAPLRPSGRQHQAGGRCYGYLLHVLAEFCDVNLRSVHLIGHSLGAHLMGYAGQYVKTIRDEQVGRITGLDPAGPYFTNTPPEVHLDPTDAAFVDIIHTDMPSEGWEISKLGHPEALGHVDFYPNGGSLQAGCQGSVHSHIENDRSVAEGVLSYIGCNHQRSHEYFTESVNSRCGFLGVVCESWEAYLNGSCWGCVEDQKEKRGRCLSMGFSATPLTLVPQPGTSHAAIPQPAGNENSDSSSDARASNSTEGERRANDSASETRAPHVTEVPATVPGFPVKVFLGTAGQKPFCAEQYRITVMTSEASAGSSDGDLARFTVGLHGRGGVHPLPAPESFSPPVGRVLSLRVFYEEDNGVLHSLIWRFSKPHLFVEAFVVEELSTGAVARFPFCGEKMEAGHSHTLYPDRQCPPTPLALEEEANL</sequence>
<dbReference type="GO" id="GO:0016298">
    <property type="term" value="F:lipase activity"/>
    <property type="evidence" value="ECO:0007669"/>
    <property type="project" value="InterPro"/>
</dbReference>
<feature type="active site" description="Charge relay system" evidence="4">
    <location>
        <position position="97"/>
    </location>
</feature>
<dbReference type="GO" id="GO:0005615">
    <property type="term" value="C:extracellular space"/>
    <property type="evidence" value="ECO:0007669"/>
    <property type="project" value="TreeGrafter"/>
</dbReference>
<comment type="similarity">
    <text evidence="2 6">Belongs to the AB hydrolase superfamily. Lipase family.</text>
</comment>
<evidence type="ECO:0000256" key="4">
    <source>
        <dbReference type="PIRSR" id="PIRSR000865-1"/>
    </source>
</evidence>
<feature type="binding site" evidence="5">
    <location>
        <position position="116"/>
    </location>
    <ligand>
        <name>Ca(2+)</name>
        <dbReference type="ChEBI" id="CHEBI:29108"/>
    </ligand>
</feature>
<feature type="active site" description="Charge relay system" evidence="4">
    <location>
        <position position="185"/>
    </location>
</feature>
<evidence type="ECO:0000256" key="3">
    <source>
        <dbReference type="ARBA" id="ARBA00022525"/>
    </source>
</evidence>
<dbReference type="GO" id="GO:0016042">
    <property type="term" value="P:lipid catabolic process"/>
    <property type="evidence" value="ECO:0007669"/>
    <property type="project" value="TreeGrafter"/>
</dbReference>
<keyword evidence="5" id="KW-0106">Calcium</keyword>
<dbReference type="EMBL" id="QCYY01001179">
    <property type="protein sequence ID" value="ROT79873.1"/>
    <property type="molecule type" value="Genomic_DNA"/>
</dbReference>
<evidence type="ECO:0000256" key="6">
    <source>
        <dbReference type="RuleBase" id="RU004262"/>
    </source>
</evidence>
<dbReference type="PANTHER" id="PTHR11610:SF185">
    <property type="entry name" value="LD47264P"/>
    <property type="match status" value="1"/>
</dbReference>
<dbReference type="InterPro" id="IPR000734">
    <property type="entry name" value="TAG_lipase"/>
</dbReference>
<evidence type="ECO:0000256" key="5">
    <source>
        <dbReference type="PIRSR" id="PIRSR000865-2"/>
    </source>
</evidence>
<dbReference type="Pfam" id="PF00151">
    <property type="entry name" value="Lipase"/>
    <property type="match status" value="1"/>
</dbReference>
<comment type="subcellular location">
    <subcellularLocation>
        <location evidence="1">Secreted</location>
    </subcellularLocation>
</comment>
<keyword evidence="3" id="KW-0964">Secreted</keyword>
<feature type="domain" description="Lipase" evidence="8">
    <location>
        <begin position="45"/>
        <end position="241"/>
    </location>
</feature>
<feature type="compositionally biased region" description="Low complexity" evidence="7">
    <location>
        <begin position="263"/>
        <end position="275"/>
    </location>
</feature>
<evidence type="ECO:0000259" key="8">
    <source>
        <dbReference type="Pfam" id="PF00151"/>
    </source>
</evidence>
<dbReference type="OrthoDB" id="199913at2759"/>
<accession>A0A423TTT9</accession>
<feature type="active site" description="Nucleophile" evidence="4">
    <location>
        <position position="69"/>
    </location>
</feature>
<reference evidence="9 10" key="1">
    <citation type="submission" date="2018-04" db="EMBL/GenBank/DDBJ databases">
        <authorList>
            <person name="Zhang X."/>
            <person name="Yuan J."/>
            <person name="Li F."/>
            <person name="Xiang J."/>
        </authorList>
    </citation>
    <scope>NUCLEOTIDE SEQUENCE [LARGE SCALE GENOMIC DNA]</scope>
    <source>
        <tissue evidence="9">Muscle</tissue>
    </source>
</reference>
<dbReference type="InterPro" id="IPR013818">
    <property type="entry name" value="Lipase"/>
</dbReference>
<dbReference type="InterPro" id="IPR029058">
    <property type="entry name" value="AB_hydrolase_fold"/>
</dbReference>
<gene>
    <name evidence="9" type="ORF">C7M84_001403</name>
</gene>
<keyword evidence="5" id="KW-0479">Metal-binding</keyword>
<keyword evidence="10" id="KW-1185">Reference proteome</keyword>
<dbReference type="AlphaFoldDB" id="A0A423TTT9"/>
<name>A0A423TTT9_PENVA</name>
<feature type="region of interest" description="Disordered" evidence="7">
    <location>
        <begin position="428"/>
        <end position="448"/>
    </location>
</feature>
<feature type="region of interest" description="Disordered" evidence="7">
    <location>
        <begin position="243"/>
        <end position="293"/>
    </location>
</feature>
<evidence type="ECO:0000256" key="7">
    <source>
        <dbReference type="SAM" id="MobiDB-lite"/>
    </source>
</evidence>
<feature type="region of interest" description="Disordered" evidence="7">
    <location>
        <begin position="1"/>
        <end position="37"/>
    </location>
</feature>
<proteinExistence type="inferred from homology"/>
<dbReference type="PRINTS" id="PR00821">
    <property type="entry name" value="TAGLIPASE"/>
</dbReference>
<evidence type="ECO:0000256" key="1">
    <source>
        <dbReference type="ARBA" id="ARBA00004613"/>
    </source>
</evidence>
<dbReference type="SUPFAM" id="SSF53474">
    <property type="entry name" value="alpha/beta-Hydrolases"/>
    <property type="match status" value="1"/>
</dbReference>
<feature type="binding site" evidence="5">
    <location>
        <position position="113"/>
    </location>
    <ligand>
        <name>Ca(2+)</name>
        <dbReference type="ChEBI" id="CHEBI:29108"/>
    </ligand>
</feature>
<evidence type="ECO:0000313" key="9">
    <source>
        <dbReference type="EMBL" id="ROT79873.1"/>
    </source>
</evidence>
<dbReference type="Gene3D" id="3.40.50.1820">
    <property type="entry name" value="alpha/beta hydrolase"/>
    <property type="match status" value="1"/>
</dbReference>
<dbReference type="GO" id="GO:0052689">
    <property type="term" value="F:carboxylic ester hydrolase activity"/>
    <property type="evidence" value="ECO:0007669"/>
    <property type="project" value="InterPro"/>
</dbReference>
<reference evidence="9 10" key="2">
    <citation type="submission" date="2019-01" db="EMBL/GenBank/DDBJ databases">
        <title>The decoding of complex shrimp genome reveals the adaptation for benthos swimmer, frequently molting mechanism and breeding impact on genome.</title>
        <authorList>
            <person name="Sun Y."/>
            <person name="Gao Y."/>
            <person name="Yu Y."/>
        </authorList>
    </citation>
    <scope>NUCLEOTIDE SEQUENCE [LARGE SCALE GENOMIC DNA]</scope>
    <source>
        <tissue evidence="9">Muscle</tissue>
    </source>
</reference>
<evidence type="ECO:0000256" key="2">
    <source>
        <dbReference type="ARBA" id="ARBA00010701"/>
    </source>
</evidence>
<dbReference type="InterPro" id="IPR016272">
    <property type="entry name" value="Lipase_LIPH"/>
</dbReference>
<dbReference type="Proteomes" id="UP000283509">
    <property type="component" value="Unassembled WGS sequence"/>
</dbReference>
<dbReference type="PANTHER" id="PTHR11610">
    <property type="entry name" value="LIPASE"/>
    <property type="match status" value="1"/>
</dbReference>
<comment type="caution">
    <text evidence="9">The sequence shown here is derived from an EMBL/GenBank/DDBJ whole genome shotgun (WGS) entry which is preliminary data.</text>
</comment>
<protein>
    <submittedName>
        <fullName evidence="9">Putative pancreatic triacylglycerol lipase</fullName>
    </submittedName>
</protein>
<dbReference type="GO" id="GO:0046872">
    <property type="term" value="F:metal ion binding"/>
    <property type="evidence" value="ECO:0007669"/>
    <property type="project" value="UniProtKB-KW"/>
</dbReference>